<reference evidence="2 3" key="1">
    <citation type="submission" date="2018-02" db="EMBL/GenBank/DDBJ databases">
        <title>The draft genome of Sphingobacterium sp. 5JN-11.</title>
        <authorList>
            <person name="Liu L."/>
            <person name="Li L."/>
            <person name="Liang L."/>
            <person name="Zhang X."/>
            <person name="Wang T."/>
        </authorList>
    </citation>
    <scope>NUCLEOTIDE SEQUENCE [LARGE SCALE GENOMIC DNA]</scope>
    <source>
        <strain evidence="2 3">5JN-11</strain>
    </source>
</reference>
<sequence>MPRQFSGKLQFSFVSANQGFPSFGTVLMGGAYSVVQDGGVFQLYFPYSAQYGGVAPQVRLGKYNNQGWTDWHSFFTSANANNETSDWKAKKLIVYGNIGIGTETPSERLAVNGNIRAKEIKVEATNWPDYVFRNDFELKPLSEVERYINENGHLPEIPTASEVEIAGVSLGEMNKLLLKKVEELTLHLIEKEKQVRNLEQGMRTMEDRISKLETKN</sequence>
<organism evidence="2 3">
    <name type="scientific">Sphingobacterium haloxyli</name>
    <dbReference type="NCBI Taxonomy" id="2100533"/>
    <lineage>
        <taxon>Bacteria</taxon>
        <taxon>Pseudomonadati</taxon>
        <taxon>Bacteroidota</taxon>
        <taxon>Sphingobacteriia</taxon>
        <taxon>Sphingobacteriales</taxon>
        <taxon>Sphingobacteriaceae</taxon>
        <taxon>Sphingobacterium</taxon>
    </lineage>
</organism>
<dbReference type="AlphaFoldDB" id="A0A2S9IWR0"/>
<keyword evidence="1" id="KW-0175">Coiled coil</keyword>
<gene>
    <name evidence="2" type="ORF">C5745_18850</name>
</gene>
<evidence type="ECO:0008006" key="4">
    <source>
        <dbReference type="Google" id="ProtNLM"/>
    </source>
</evidence>
<evidence type="ECO:0000313" key="3">
    <source>
        <dbReference type="Proteomes" id="UP000239711"/>
    </source>
</evidence>
<accession>A0A2S9IWR0</accession>
<comment type="caution">
    <text evidence="2">The sequence shown here is derived from an EMBL/GenBank/DDBJ whole genome shotgun (WGS) entry which is preliminary data.</text>
</comment>
<feature type="coiled-coil region" evidence="1">
    <location>
        <begin position="181"/>
        <end position="215"/>
    </location>
</feature>
<dbReference type="EMBL" id="PVBQ01000024">
    <property type="protein sequence ID" value="PRD44964.1"/>
    <property type="molecule type" value="Genomic_DNA"/>
</dbReference>
<evidence type="ECO:0000313" key="2">
    <source>
        <dbReference type="EMBL" id="PRD44964.1"/>
    </source>
</evidence>
<protein>
    <recommendedName>
        <fullName evidence="4">Peptidase S74 domain-containing protein</fullName>
    </recommendedName>
</protein>
<name>A0A2S9IWR0_9SPHI</name>
<proteinExistence type="predicted"/>
<keyword evidence="3" id="KW-1185">Reference proteome</keyword>
<evidence type="ECO:0000256" key="1">
    <source>
        <dbReference type="SAM" id="Coils"/>
    </source>
</evidence>
<dbReference type="Proteomes" id="UP000239711">
    <property type="component" value="Unassembled WGS sequence"/>
</dbReference>